<dbReference type="PROSITE" id="PS00591">
    <property type="entry name" value="GH10_1"/>
    <property type="match status" value="1"/>
</dbReference>
<evidence type="ECO:0000313" key="9">
    <source>
        <dbReference type="Proteomes" id="UP000198757"/>
    </source>
</evidence>
<proteinExistence type="inferred from homology"/>
<dbReference type="InterPro" id="IPR031158">
    <property type="entry name" value="GH10_AS"/>
</dbReference>
<dbReference type="STRING" id="1285928.SAMN04487894_107155"/>
<keyword evidence="9" id="KW-1185">Reference proteome</keyword>
<evidence type="ECO:0000256" key="1">
    <source>
        <dbReference type="ARBA" id="ARBA00022801"/>
    </source>
</evidence>
<protein>
    <recommendedName>
        <fullName evidence="6">Beta-xylanase</fullName>
        <ecNumber evidence="6">3.2.1.8</ecNumber>
    </recommendedName>
</protein>
<organism evidence="8 9">
    <name type="scientific">Niabella drilacis (strain DSM 25811 / CCM 8410 / CCUG 62505 / LMG 26954 / E90)</name>
    <dbReference type="NCBI Taxonomy" id="1285928"/>
    <lineage>
        <taxon>Bacteria</taxon>
        <taxon>Pseudomonadati</taxon>
        <taxon>Bacteroidota</taxon>
        <taxon>Chitinophagia</taxon>
        <taxon>Chitinophagales</taxon>
        <taxon>Chitinophagaceae</taxon>
        <taxon>Niabella</taxon>
    </lineage>
</organism>
<dbReference type="OrthoDB" id="9809277at2"/>
<dbReference type="PROSITE" id="PS51257">
    <property type="entry name" value="PROKAR_LIPOPROTEIN"/>
    <property type="match status" value="1"/>
</dbReference>
<evidence type="ECO:0000313" key="8">
    <source>
        <dbReference type="EMBL" id="SDD26203.1"/>
    </source>
</evidence>
<evidence type="ECO:0000256" key="6">
    <source>
        <dbReference type="RuleBase" id="RU361174"/>
    </source>
</evidence>
<evidence type="ECO:0000256" key="4">
    <source>
        <dbReference type="ARBA" id="ARBA00023326"/>
    </source>
</evidence>
<dbReference type="Pfam" id="PF00331">
    <property type="entry name" value="Glyco_hydro_10"/>
    <property type="match status" value="1"/>
</dbReference>
<dbReference type="SMART" id="SM00633">
    <property type="entry name" value="Glyco_10"/>
    <property type="match status" value="1"/>
</dbReference>
<dbReference type="PRINTS" id="PR00134">
    <property type="entry name" value="GLHYDRLASE10"/>
</dbReference>
<dbReference type="GO" id="GO:0031176">
    <property type="term" value="F:endo-1,4-beta-xylanase activity"/>
    <property type="evidence" value="ECO:0007669"/>
    <property type="project" value="UniProtKB-EC"/>
</dbReference>
<name>A0A1G6TAY6_NIADE</name>
<sequence length="373" mass="42500">MQKRFSLLIIAALIGGCTGTKQIRNTTVSLKDTYKNDFLIGAAISWQQVAGKDPVATKLVPRQFNTVTPENMMKAEELTSSWGTYDFSRADKFIDYAKMNHLRVNGHTLVWHSQMPAYARHIQDADSFRTFFTGHIRKVAGRYRRKVRSWDVVNEALNEDGSLRKSPFFNKLGDNYIVDAFKLANKVSPNTELYYNDYNNEQPKKRAGCIALIKKIQQAGARIDGVGIQGHWHVGKVPFGDIEESILQYAALGIKVAITELDIEVLPRNFTGAELSRRMKTDAGSNPYVNSLPDTVQKQLADDYGQLFKIFLKHKEKISRVTFWGVHDGQSWLNNWPIPGRTNYPLLFDRNGNPKPAFYSVIAMKKKYVYNEH</sequence>
<dbReference type="EC" id="3.2.1.8" evidence="6"/>
<dbReference type="PANTHER" id="PTHR31490:SF90">
    <property type="entry name" value="ENDO-1,4-BETA-XYLANASE A"/>
    <property type="match status" value="1"/>
</dbReference>
<dbReference type="PROSITE" id="PS51760">
    <property type="entry name" value="GH10_2"/>
    <property type="match status" value="1"/>
</dbReference>
<accession>A0A1G6TAY6</accession>
<keyword evidence="3 6" id="KW-0326">Glycosidase</keyword>
<dbReference type="GO" id="GO:0045493">
    <property type="term" value="P:xylan catabolic process"/>
    <property type="evidence" value="ECO:0007669"/>
    <property type="project" value="UniProtKB-KW"/>
</dbReference>
<evidence type="ECO:0000256" key="5">
    <source>
        <dbReference type="PROSITE-ProRule" id="PRU10061"/>
    </source>
</evidence>
<dbReference type="InterPro" id="IPR001000">
    <property type="entry name" value="GH10_dom"/>
</dbReference>
<dbReference type="AlphaFoldDB" id="A0A1G6TAY6"/>
<gene>
    <name evidence="8" type="ORF">SAMN04487894_107155</name>
</gene>
<feature type="domain" description="GH10" evidence="7">
    <location>
        <begin position="24"/>
        <end position="364"/>
    </location>
</feature>
<comment type="similarity">
    <text evidence="6">Belongs to the glycosyl hydrolase 10 (cellulase F) family.</text>
</comment>
<dbReference type="RefSeq" id="WP_090390764.1">
    <property type="nucleotide sequence ID" value="NZ_FMZO01000007.1"/>
</dbReference>
<reference evidence="9" key="1">
    <citation type="submission" date="2016-10" db="EMBL/GenBank/DDBJ databases">
        <authorList>
            <person name="Varghese N."/>
            <person name="Submissions S."/>
        </authorList>
    </citation>
    <scope>NUCLEOTIDE SEQUENCE [LARGE SCALE GENOMIC DNA]</scope>
    <source>
        <strain evidence="9">DSM 25811 / CCM 8410 / LMG 26954 / E90</strain>
    </source>
</reference>
<keyword evidence="4 6" id="KW-0624">Polysaccharide degradation</keyword>
<comment type="catalytic activity">
    <reaction evidence="6">
        <text>Endohydrolysis of (1-&gt;4)-beta-D-xylosidic linkages in xylans.</text>
        <dbReference type="EC" id="3.2.1.8"/>
    </reaction>
</comment>
<dbReference type="Proteomes" id="UP000198757">
    <property type="component" value="Unassembled WGS sequence"/>
</dbReference>
<keyword evidence="8" id="KW-0858">Xylan degradation</keyword>
<evidence type="ECO:0000259" key="7">
    <source>
        <dbReference type="PROSITE" id="PS51760"/>
    </source>
</evidence>
<dbReference type="EMBL" id="FMZO01000007">
    <property type="protein sequence ID" value="SDD26203.1"/>
    <property type="molecule type" value="Genomic_DNA"/>
</dbReference>
<dbReference type="Gene3D" id="3.20.20.80">
    <property type="entry name" value="Glycosidases"/>
    <property type="match status" value="1"/>
</dbReference>
<evidence type="ECO:0000256" key="3">
    <source>
        <dbReference type="ARBA" id="ARBA00023295"/>
    </source>
</evidence>
<feature type="active site" description="Nucleophile" evidence="5">
    <location>
        <position position="260"/>
    </location>
</feature>
<dbReference type="SUPFAM" id="SSF51445">
    <property type="entry name" value="(Trans)glycosidases"/>
    <property type="match status" value="1"/>
</dbReference>
<dbReference type="PANTHER" id="PTHR31490">
    <property type="entry name" value="GLYCOSYL HYDROLASE"/>
    <property type="match status" value="1"/>
</dbReference>
<dbReference type="InterPro" id="IPR044846">
    <property type="entry name" value="GH10"/>
</dbReference>
<evidence type="ECO:0000256" key="2">
    <source>
        <dbReference type="ARBA" id="ARBA00023277"/>
    </source>
</evidence>
<keyword evidence="1 6" id="KW-0378">Hydrolase</keyword>
<dbReference type="InterPro" id="IPR017853">
    <property type="entry name" value="GH"/>
</dbReference>
<keyword evidence="2 6" id="KW-0119">Carbohydrate metabolism</keyword>